<evidence type="ECO:0000313" key="2">
    <source>
        <dbReference type="Proteomes" id="UP000199306"/>
    </source>
</evidence>
<dbReference type="Proteomes" id="UP000199306">
    <property type="component" value="Unassembled WGS sequence"/>
</dbReference>
<gene>
    <name evidence="1" type="ORF">SAMN04515674_105357</name>
</gene>
<dbReference type="RefSeq" id="WP_092017002.1">
    <property type="nucleotide sequence ID" value="NZ_FOXH01000005.1"/>
</dbReference>
<keyword evidence="2" id="KW-1185">Reference proteome</keyword>
<dbReference type="STRING" id="1079859.SAMN04515674_105357"/>
<evidence type="ECO:0008006" key="3">
    <source>
        <dbReference type="Google" id="ProtNLM"/>
    </source>
</evidence>
<sequence length="278" mass="31818">MSAKPLICEIIKQNATEKEILWLNDKVKSDSKTILTAFVATPRFIRKTIIETSDNSLAEPVPGWSVKGWSLDRLVRIYLLLHLSSEDKTSYFKNIETLFETGEINELVSLYSALSVLDFTEDWVFRATEAVRSNIGFVFDAIAFGNPYPARYFSNPAWNQLVLKCIFNDKPVHLILGLEERANLKLAETLSDFAHERWAAGRKVPAQVWRLVSKFVNETILKDLIHLFESNDKYDRMAAALVCSETNFEPAHSLLNKFPELKQGVQNKVFSWTELEIL</sequence>
<dbReference type="OrthoDB" id="325673at2"/>
<accession>A0A1I5T3K8</accession>
<protein>
    <recommendedName>
        <fullName evidence="3">3-methyladenine DNA glycosylase AlkC</fullName>
    </recommendedName>
</protein>
<name>A0A1I5T3K8_9BACT</name>
<organism evidence="1 2">
    <name type="scientific">Pseudarcicella hirudinis</name>
    <dbReference type="NCBI Taxonomy" id="1079859"/>
    <lineage>
        <taxon>Bacteria</taxon>
        <taxon>Pseudomonadati</taxon>
        <taxon>Bacteroidota</taxon>
        <taxon>Cytophagia</taxon>
        <taxon>Cytophagales</taxon>
        <taxon>Flectobacillaceae</taxon>
        <taxon>Pseudarcicella</taxon>
    </lineage>
</organism>
<dbReference type="EMBL" id="FOXH01000005">
    <property type="protein sequence ID" value="SFP77642.1"/>
    <property type="molecule type" value="Genomic_DNA"/>
</dbReference>
<evidence type="ECO:0000313" key="1">
    <source>
        <dbReference type="EMBL" id="SFP77642.1"/>
    </source>
</evidence>
<dbReference type="InterPro" id="IPR047715">
    <property type="entry name" value="EboA_dom"/>
</dbReference>
<dbReference type="NCBIfam" id="NF035938">
    <property type="entry name" value="EboA_domain"/>
    <property type="match status" value="1"/>
</dbReference>
<proteinExistence type="predicted"/>
<reference evidence="1 2" key="1">
    <citation type="submission" date="2016-10" db="EMBL/GenBank/DDBJ databases">
        <authorList>
            <person name="de Groot N.N."/>
        </authorList>
    </citation>
    <scope>NUCLEOTIDE SEQUENCE [LARGE SCALE GENOMIC DNA]</scope>
    <source>
        <strain evidence="2">E92,LMG 26720,CCM 7988</strain>
    </source>
</reference>
<dbReference type="AlphaFoldDB" id="A0A1I5T3K8"/>